<evidence type="ECO:0000313" key="1">
    <source>
        <dbReference type="EMBL" id="CAA7262337.1"/>
    </source>
</evidence>
<dbReference type="AlphaFoldDB" id="A0A8S0XPX4"/>
<dbReference type="Proteomes" id="UP000467700">
    <property type="component" value="Unassembled WGS sequence"/>
</dbReference>
<sequence length="124" mass="13878">MSLTPYGILQLEEPSRALVSKLITRAGPRNYFVLRGDVLVLEFDSRHFSWANSELSNLNEFLPNIKTIGRPSIDERQVTFSVLRAFKSVERLEVYGPGALQKLLAALESDDPCVIPPEEGAHHS</sequence>
<proteinExistence type="predicted"/>
<comment type="caution">
    <text evidence="1">The sequence shown here is derived from an EMBL/GenBank/DDBJ whole genome shotgun (WGS) entry which is preliminary data.</text>
</comment>
<dbReference type="EMBL" id="CACVBS010000035">
    <property type="protein sequence ID" value="CAA7262337.1"/>
    <property type="molecule type" value="Genomic_DNA"/>
</dbReference>
<accession>A0A8S0XPX4</accession>
<reference evidence="1 2" key="1">
    <citation type="submission" date="2020-01" db="EMBL/GenBank/DDBJ databases">
        <authorList>
            <person name="Gupta K D."/>
        </authorList>
    </citation>
    <scope>NUCLEOTIDE SEQUENCE [LARGE SCALE GENOMIC DNA]</scope>
</reference>
<keyword evidence="2" id="KW-1185">Reference proteome</keyword>
<gene>
    <name evidence="1" type="ORF">AAE3_LOCUS4297</name>
</gene>
<evidence type="ECO:0000313" key="2">
    <source>
        <dbReference type="Proteomes" id="UP000467700"/>
    </source>
</evidence>
<protein>
    <submittedName>
        <fullName evidence="1">Uncharacterized protein</fullName>
    </submittedName>
</protein>
<organism evidence="1 2">
    <name type="scientific">Cyclocybe aegerita</name>
    <name type="common">Black poplar mushroom</name>
    <name type="synonym">Agrocybe aegerita</name>
    <dbReference type="NCBI Taxonomy" id="1973307"/>
    <lineage>
        <taxon>Eukaryota</taxon>
        <taxon>Fungi</taxon>
        <taxon>Dikarya</taxon>
        <taxon>Basidiomycota</taxon>
        <taxon>Agaricomycotina</taxon>
        <taxon>Agaricomycetes</taxon>
        <taxon>Agaricomycetidae</taxon>
        <taxon>Agaricales</taxon>
        <taxon>Agaricineae</taxon>
        <taxon>Bolbitiaceae</taxon>
        <taxon>Cyclocybe</taxon>
    </lineage>
</organism>
<name>A0A8S0XPX4_CYCAE</name>